<name>A0A7D3V5Y6_9VIRU</name>
<dbReference type="PANTHER" id="PTHR43404">
    <property type="entry name" value="LIPOPOLYSACCHARIDE CHOLINEPHOSPHOTRANSFERASE LICD"/>
    <property type="match status" value="1"/>
</dbReference>
<dbReference type="Pfam" id="PF05704">
    <property type="entry name" value="Caps_synth"/>
    <property type="match status" value="1"/>
</dbReference>
<feature type="domain" description="LicD/FKTN/FKRP nucleotidyltransferase" evidence="1">
    <location>
        <begin position="55"/>
        <end position="156"/>
    </location>
</feature>
<dbReference type="InterPro" id="IPR008441">
    <property type="entry name" value="AfumC-like_glycosyl_Trfase"/>
</dbReference>
<dbReference type="GO" id="GO:0009100">
    <property type="term" value="P:glycoprotein metabolic process"/>
    <property type="evidence" value="ECO:0007669"/>
    <property type="project" value="UniProtKB-ARBA"/>
</dbReference>
<evidence type="ECO:0000259" key="1">
    <source>
        <dbReference type="Pfam" id="PF04991"/>
    </source>
</evidence>
<dbReference type="SUPFAM" id="SSF53448">
    <property type="entry name" value="Nucleotide-diphospho-sugar transferases"/>
    <property type="match status" value="1"/>
</dbReference>
<dbReference type="Proteomes" id="UP001162001">
    <property type="component" value="Segment"/>
</dbReference>
<reference evidence="2 3" key="1">
    <citation type="submission" date="2020-04" db="EMBL/GenBank/DDBJ databases">
        <title>Advantages and limits of metagenomic assembly and binning of a giant virus.</title>
        <authorList>
            <person name="Schulz F."/>
            <person name="Andreani J."/>
            <person name="Francis R."/>
            <person name="Boudjemaa H."/>
            <person name="Bou Khalil J.Y."/>
            <person name="Lee J."/>
            <person name="La Scola B."/>
            <person name="Woyke T."/>
        </authorList>
    </citation>
    <scope>NUCLEOTIDE SEQUENCE [LARGE SCALE GENOMIC DNA]</scope>
    <source>
        <strain evidence="2 3">FV1/VV64</strain>
    </source>
</reference>
<protein>
    <submittedName>
        <fullName evidence="2">Bifunctional phosphorylcholine metabolism protein licd and glycosyltransferase domain</fullName>
    </submittedName>
</protein>
<dbReference type="InterPro" id="IPR029044">
    <property type="entry name" value="Nucleotide-diphossugar_trans"/>
</dbReference>
<sequence>MDYTLILILILVALLLWIYNMNNDNKQINKITRTNKVILDKIRKMLYDLDKLFSENGITYWVDGGTLLGAQRHSDIIPWDDDADLAILDSDKQKLLDLVPIINKIGYGFTEFWGGYKIYPSDGQKIIKPSDTNRKFAYKYPFTDIFLVKQYNNVYHFSNKYVQEMWPKFYHYTTDLFPLKRYKFNDFTLNGPNNAIPYLDKAYGSEWRTKAYKAYNHEIETSHEKIHFDVNEEIESFVSCKANKPKLWIYWENKPGYETPGYIKLCQQSVYKHCSKSFDIVKLDNRNIHYYLPELVTKTFRFDDLLIAQKVDYYRILLLYRYGGLYIDADTLVMRDPIEIIEKLKDYDYVGFGCTGMKCKYGYGKPSNGIMASRSHGKLITNVLHNIEDKLQKYNSNKRNIKNGKKWDYFDLGKLIIWEELDKLIKKENYKYYHFANDYDGTRDANGHWVNTPVLFSNKNLVYEHPEKQIFIVMYNSGMDEFKKMTEKELLDSDMNISKFFRKSLLN</sequence>
<keyword evidence="3" id="KW-1185">Reference proteome</keyword>
<dbReference type="Gene3D" id="3.90.550.20">
    <property type="match status" value="1"/>
</dbReference>
<dbReference type="PANTHER" id="PTHR43404:SF2">
    <property type="entry name" value="LIPOPOLYSACCHARIDE CHOLINEPHOSPHOTRANSFERASE LICD"/>
    <property type="match status" value="1"/>
</dbReference>
<organism evidence="2 3">
    <name type="scientific">Fadolivirus FV1/VV64</name>
    <dbReference type="NCBI Taxonomy" id="3070911"/>
    <lineage>
        <taxon>Viruses</taxon>
        <taxon>Varidnaviria</taxon>
        <taxon>Bamfordvirae</taxon>
        <taxon>Nucleocytoviricota</taxon>
        <taxon>Megaviricetes</taxon>
        <taxon>Imitervirales</taxon>
        <taxon>Mimiviridae</taxon>
        <taxon>Klosneuvirinae</taxon>
        <taxon>Fadolivirus</taxon>
        <taxon>Fadolivirus algeromassiliense</taxon>
    </lineage>
</organism>
<accession>A0A7D3V5Y6</accession>
<evidence type="ECO:0000313" key="3">
    <source>
        <dbReference type="Proteomes" id="UP001162001"/>
    </source>
</evidence>
<dbReference type="EMBL" id="MT418680">
    <property type="protein sequence ID" value="QKF94532.1"/>
    <property type="molecule type" value="Genomic_DNA"/>
</dbReference>
<proteinExistence type="predicted"/>
<dbReference type="InterPro" id="IPR007074">
    <property type="entry name" value="LicD/FKTN/FKRP_NTP_transf"/>
</dbReference>
<evidence type="ECO:0000313" key="2">
    <source>
        <dbReference type="EMBL" id="QKF94532.1"/>
    </source>
</evidence>
<dbReference type="GO" id="GO:0016757">
    <property type="term" value="F:glycosyltransferase activity"/>
    <property type="evidence" value="ECO:0007669"/>
    <property type="project" value="InterPro"/>
</dbReference>
<dbReference type="Pfam" id="PF04991">
    <property type="entry name" value="LicD"/>
    <property type="match status" value="1"/>
</dbReference>
<gene>
    <name evidence="2" type="ORF">Fadolivirus_1_1074</name>
</gene>
<dbReference type="InterPro" id="IPR052942">
    <property type="entry name" value="LPS_cholinephosphotransferase"/>
</dbReference>